<name>M0HKL1_HALEO</name>
<feature type="transmembrane region" description="Helical" evidence="1">
    <location>
        <begin position="195"/>
        <end position="213"/>
    </location>
</feature>
<comment type="caution">
    <text evidence="2">The sequence shown here is derived from an EMBL/GenBank/DDBJ whole genome shotgun (WGS) entry which is preliminary data.</text>
</comment>
<keyword evidence="1" id="KW-0812">Transmembrane</keyword>
<keyword evidence="1" id="KW-0472">Membrane</keyword>
<evidence type="ECO:0000313" key="3">
    <source>
        <dbReference type="Proteomes" id="UP000011612"/>
    </source>
</evidence>
<organism evidence="2 3">
    <name type="scientific">Haloferax elongans ATCC BAA-1513</name>
    <dbReference type="NCBI Taxonomy" id="1230453"/>
    <lineage>
        <taxon>Archaea</taxon>
        <taxon>Methanobacteriati</taxon>
        <taxon>Methanobacteriota</taxon>
        <taxon>Stenosarchaea group</taxon>
        <taxon>Halobacteria</taxon>
        <taxon>Halobacteriales</taxon>
        <taxon>Haloferacaceae</taxon>
        <taxon>Haloferax</taxon>
    </lineage>
</organism>
<keyword evidence="1" id="KW-1133">Transmembrane helix</keyword>
<accession>M0HKL1</accession>
<gene>
    <name evidence="2" type="ORF">C453_10460</name>
</gene>
<feature type="transmembrane region" description="Helical" evidence="1">
    <location>
        <begin position="219"/>
        <end position="237"/>
    </location>
</feature>
<feature type="transmembrane region" description="Helical" evidence="1">
    <location>
        <begin position="142"/>
        <end position="164"/>
    </location>
</feature>
<dbReference type="EMBL" id="AOLK01000018">
    <property type="protein sequence ID" value="ELZ84996.1"/>
    <property type="molecule type" value="Genomic_DNA"/>
</dbReference>
<evidence type="ECO:0000256" key="1">
    <source>
        <dbReference type="SAM" id="Phobius"/>
    </source>
</evidence>
<protein>
    <submittedName>
        <fullName evidence="2">Uncharacterized protein</fullName>
    </submittedName>
</protein>
<reference evidence="2 3" key="1">
    <citation type="journal article" date="2014" name="PLoS Genet.">
        <title>Phylogenetically driven sequencing of extremely halophilic archaea reveals strategies for static and dynamic osmo-response.</title>
        <authorList>
            <person name="Becker E.A."/>
            <person name="Seitzer P.M."/>
            <person name="Tritt A."/>
            <person name="Larsen D."/>
            <person name="Krusor M."/>
            <person name="Yao A.I."/>
            <person name="Wu D."/>
            <person name="Madern D."/>
            <person name="Eisen J.A."/>
            <person name="Darling A.E."/>
            <person name="Facciotti M.T."/>
        </authorList>
    </citation>
    <scope>NUCLEOTIDE SEQUENCE [LARGE SCALE GENOMIC DNA]</scope>
    <source>
        <strain evidence="2 3">ATCC BAA-1513</strain>
    </source>
</reference>
<feature type="transmembrane region" description="Helical" evidence="1">
    <location>
        <begin position="170"/>
        <end position="188"/>
    </location>
</feature>
<feature type="transmembrane region" description="Helical" evidence="1">
    <location>
        <begin position="109"/>
        <end position="130"/>
    </location>
</feature>
<proteinExistence type="predicted"/>
<dbReference type="AlphaFoldDB" id="M0HKL1"/>
<keyword evidence="3" id="KW-1185">Reference proteome</keyword>
<dbReference type="PATRIC" id="fig|1230453.4.peg.2063"/>
<sequence>MFLLLIGTLGTVASYGWAYDSHLGQHTVSVMFEPADSTPNAEVETLDDLPPEAAEAVRTGVEDGSVTVHRDDQDEVTDALESLSGAVRVDGETYRVFQVADENMTLLGALPQLTAVFLSLGVLGIGVAALRNGALKPLSITASMTIPGVALAVDVAVTLFSSMVTFSGGADLPVVPAATGFAVVGVAARKRDWPLAVGGAVFVLLAAQFASVLDGTSLGPLASLVPGVPLFALGYLLGGGRPHDVNAGATPSAVASE</sequence>
<evidence type="ECO:0000313" key="2">
    <source>
        <dbReference type="EMBL" id="ELZ84996.1"/>
    </source>
</evidence>
<dbReference type="Proteomes" id="UP000011612">
    <property type="component" value="Unassembled WGS sequence"/>
</dbReference>